<organism evidence="2 3">
    <name type="scientific">Magnaporthiopsis poae (strain ATCC 64411 / 73-15)</name>
    <name type="common">Kentucky bluegrass fungus</name>
    <name type="synonym">Magnaporthe poae</name>
    <dbReference type="NCBI Taxonomy" id="644358"/>
    <lineage>
        <taxon>Eukaryota</taxon>
        <taxon>Fungi</taxon>
        <taxon>Dikarya</taxon>
        <taxon>Ascomycota</taxon>
        <taxon>Pezizomycotina</taxon>
        <taxon>Sordariomycetes</taxon>
        <taxon>Sordariomycetidae</taxon>
        <taxon>Magnaporthales</taxon>
        <taxon>Magnaporthaceae</taxon>
        <taxon>Magnaporthiopsis</taxon>
    </lineage>
</organism>
<dbReference type="EMBL" id="ADBL01002471">
    <property type="status" value="NOT_ANNOTATED_CDS"/>
    <property type="molecule type" value="Genomic_DNA"/>
</dbReference>
<dbReference type="EnsemblFungi" id="MAPG_09659T0">
    <property type="protein sequence ID" value="MAPG_09659T0"/>
    <property type="gene ID" value="MAPG_09659"/>
</dbReference>
<reference evidence="1" key="3">
    <citation type="submission" date="2011-03" db="EMBL/GenBank/DDBJ databases">
        <title>Annotation of Magnaporthe poae ATCC 64411.</title>
        <authorList>
            <person name="Ma L.-J."/>
            <person name="Dead R."/>
            <person name="Young S.K."/>
            <person name="Zeng Q."/>
            <person name="Gargeya S."/>
            <person name="Fitzgerald M."/>
            <person name="Haas B."/>
            <person name="Abouelleil A."/>
            <person name="Alvarado L."/>
            <person name="Arachchi H.M."/>
            <person name="Berlin A."/>
            <person name="Brown A."/>
            <person name="Chapman S.B."/>
            <person name="Chen Z."/>
            <person name="Dunbar C."/>
            <person name="Freedman E."/>
            <person name="Gearin G."/>
            <person name="Gellesch M."/>
            <person name="Goldberg J."/>
            <person name="Griggs A."/>
            <person name="Gujja S."/>
            <person name="Heiman D."/>
            <person name="Howarth C."/>
            <person name="Larson L."/>
            <person name="Lui A."/>
            <person name="MacDonald P.J.P."/>
            <person name="Mehta T."/>
            <person name="Montmayeur A."/>
            <person name="Murphy C."/>
            <person name="Neiman D."/>
            <person name="Pearson M."/>
            <person name="Priest M."/>
            <person name="Roberts A."/>
            <person name="Saif S."/>
            <person name="Shea T."/>
            <person name="Shenoy N."/>
            <person name="Sisk P."/>
            <person name="Stolte C."/>
            <person name="Sykes S."/>
            <person name="Yandava C."/>
            <person name="Wortman J."/>
            <person name="Nusbaum C."/>
            <person name="Birren B."/>
        </authorList>
    </citation>
    <scope>NUCLEOTIDE SEQUENCE</scope>
    <source>
        <strain evidence="1">ATCC 64411</strain>
    </source>
</reference>
<dbReference type="eggNOG" id="KOG2914">
    <property type="taxonomic scope" value="Eukaryota"/>
</dbReference>
<dbReference type="VEuPathDB" id="FungiDB:MAPG_09659"/>
<reference evidence="2" key="4">
    <citation type="journal article" date="2015" name="G3 (Bethesda)">
        <title>Genome sequences of three phytopathogenic species of the Magnaporthaceae family of fungi.</title>
        <authorList>
            <person name="Okagaki L.H."/>
            <person name="Nunes C.C."/>
            <person name="Sailsbery J."/>
            <person name="Clay B."/>
            <person name="Brown D."/>
            <person name="John T."/>
            <person name="Oh Y."/>
            <person name="Young N."/>
            <person name="Fitzgerald M."/>
            <person name="Haas B.J."/>
            <person name="Zeng Q."/>
            <person name="Young S."/>
            <person name="Adiconis X."/>
            <person name="Fan L."/>
            <person name="Levin J.Z."/>
            <person name="Mitchell T.K."/>
            <person name="Okubara P.A."/>
            <person name="Farman M.L."/>
            <person name="Kohn L.M."/>
            <person name="Birren B."/>
            <person name="Ma L.-J."/>
            <person name="Dean R.A."/>
        </authorList>
    </citation>
    <scope>NUCLEOTIDE SEQUENCE</scope>
    <source>
        <strain evidence="2">ATCC 64411 / 73-15</strain>
    </source>
</reference>
<gene>
    <name evidence="1" type="ORF">MAPG_09659</name>
</gene>
<keyword evidence="3" id="KW-1185">Reference proteome</keyword>
<dbReference type="STRING" id="644358.A0A0C4EAI6"/>
<protein>
    <submittedName>
        <fullName evidence="1 2">Uncharacterized protein</fullName>
    </submittedName>
</protein>
<reference evidence="3" key="2">
    <citation type="submission" date="2010-05" db="EMBL/GenBank/DDBJ databases">
        <title>The genome sequence of Magnaporthe poae strain ATCC 64411.</title>
        <authorList>
            <person name="Ma L.-J."/>
            <person name="Dead R."/>
            <person name="Young S."/>
            <person name="Zeng Q."/>
            <person name="Koehrsen M."/>
            <person name="Alvarado L."/>
            <person name="Berlin A."/>
            <person name="Chapman S.B."/>
            <person name="Chen Z."/>
            <person name="Freedman E."/>
            <person name="Gellesch M."/>
            <person name="Goldberg J."/>
            <person name="Griggs A."/>
            <person name="Gujja S."/>
            <person name="Heilman E.R."/>
            <person name="Heiman D."/>
            <person name="Hepburn T."/>
            <person name="Howarth C."/>
            <person name="Jen D."/>
            <person name="Larson L."/>
            <person name="Mehta T."/>
            <person name="Neiman D."/>
            <person name="Pearson M."/>
            <person name="Roberts A."/>
            <person name="Saif S."/>
            <person name="Shea T."/>
            <person name="Shenoy N."/>
            <person name="Sisk P."/>
            <person name="Stolte C."/>
            <person name="Sykes S."/>
            <person name="Walk T."/>
            <person name="White J."/>
            <person name="Yandava C."/>
            <person name="Haas B."/>
            <person name="Nusbaum C."/>
            <person name="Birren B."/>
        </authorList>
    </citation>
    <scope>NUCLEOTIDE SEQUENCE [LARGE SCALE GENOMIC DNA]</scope>
    <source>
        <strain evidence="3">ATCC 64411 / 73-15</strain>
    </source>
</reference>
<sequence length="66" mass="7186">MRVVWVPHEGLAAEYVGKEAEVLAGRIGLVDIGDEHQLGQLGDGWGQQLASLEDFPYVKYGIPPPL</sequence>
<reference evidence="2" key="5">
    <citation type="submission" date="2015-06" db="UniProtKB">
        <authorList>
            <consortium name="EnsemblFungi"/>
        </authorList>
    </citation>
    <scope>IDENTIFICATION</scope>
    <source>
        <strain evidence="2">ATCC 64411</strain>
    </source>
</reference>
<accession>A0A0C4EAI6</accession>
<dbReference type="Proteomes" id="UP000011715">
    <property type="component" value="Unassembled WGS sequence"/>
</dbReference>
<dbReference type="AlphaFoldDB" id="A0A0C4EAI6"/>
<evidence type="ECO:0000313" key="1">
    <source>
        <dbReference type="EMBL" id="KLU91136.1"/>
    </source>
</evidence>
<dbReference type="OrthoDB" id="40579at2759"/>
<dbReference type="EMBL" id="GL876976">
    <property type="protein sequence ID" value="KLU91136.1"/>
    <property type="molecule type" value="Genomic_DNA"/>
</dbReference>
<reference evidence="1" key="1">
    <citation type="submission" date="2010-05" db="EMBL/GenBank/DDBJ databases">
        <title>The Genome Sequence of Magnaporthe poae strain ATCC 64411.</title>
        <authorList>
            <consortium name="The Broad Institute Genome Sequencing Platform"/>
            <consortium name="Broad Institute Genome Sequencing Center for Infectious Disease"/>
            <person name="Ma L.-J."/>
            <person name="Dead R."/>
            <person name="Young S."/>
            <person name="Zeng Q."/>
            <person name="Koehrsen M."/>
            <person name="Alvarado L."/>
            <person name="Berlin A."/>
            <person name="Chapman S.B."/>
            <person name="Chen Z."/>
            <person name="Freedman E."/>
            <person name="Gellesch M."/>
            <person name="Goldberg J."/>
            <person name="Griggs A."/>
            <person name="Gujja S."/>
            <person name="Heilman E.R."/>
            <person name="Heiman D."/>
            <person name="Hepburn T."/>
            <person name="Howarth C."/>
            <person name="Jen D."/>
            <person name="Larson L."/>
            <person name="Mehta T."/>
            <person name="Neiman D."/>
            <person name="Pearson M."/>
            <person name="Roberts A."/>
            <person name="Saif S."/>
            <person name="Shea T."/>
            <person name="Shenoy N."/>
            <person name="Sisk P."/>
            <person name="Stolte C."/>
            <person name="Sykes S."/>
            <person name="Walk T."/>
            <person name="White J."/>
            <person name="Yandava C."/>
            <person name="Haas B."/>
            <person name="Nusbaum C."/>
            <person name="Birren B."/>
        </authorList>
    </citation>
    <scope>NUCLEOTIDE SEQUENCE</scope>
    <source>
        <strain evidence="1">ATCC 64411</strain>
    </source>
</reference>
<name>A0A0C4EAI6_MAGP6</name>
<proteinExistence type="predicted"/>
<evidence type="ECO:0000313" key="2">
    <source>
        <dbReference type="EnsemblFungi" id="MAPG_09659T0"/>
    </source>
</evidence>
<dbReference type="OMA" id="EDKCDRD"/>
<evidence type="ECO:0000313" key="3">
    <source>
        <dbReference type="Proteomes" id="UP000011715"/>
    </source>
</evidence>